<dbReference type="PANTHER" id="PTHR10963:SF55">
    <property type="entry name" value="GLYCOSIDE HYDROLASE FAMILY 16 PROTEIN"/>
    <property type="match status" value="1"/>
</dbReference>
<keyword evidence="4" id="KW-1185">Reference proteome</keyword>
<name>A0A1I2RXL5_9HYPH</name>
<dbReference type="Pfam" id="PF00353">
    <property type="entry name" value="HemolysinCabind"/>
    <property type="match status" value="8"/>
</dbReference>
<evidence type="ECO:0000256" key="1">
    <source>
        <dbReference type="ARBA" id="ARBA00006865"/>
    </source>
</evidence>
<dbReference type="GO" id="GO:0005509">
    <property type="term" value="F:calcium ion binding"/>
    <property type="evidence" value="ECO:0007669"/>
    <property type="project" value="InterPro"/>
</dbReference>
<gene>
    <name evidence="3" type="ORF">SAMN05192565_103231</name>
</gene>
<dbReference type="InterPro" id="IPR018511">
    <property type="entry name" value="Hemolysin-typ_Ca-bd_CS"/>
</dbReference>
<dbReference type="Proteomes" id="UP000199229">
    <property type="component" value="Unassembled WGS sequence"/>
</dbReference>
<dbReference type="PROSITE" id="PS00330">
    <property type="entry name" value="HEMOLYSIN_CALCIUM"/>
    <property type="match status" value="2"/>
</dbReference>
<dbReference type="InterPro" id="IPR013320">
    <property type="entry name" value="ConA-like_dom_sf"/>
</dbReference>
<dbReference type="AlphaFoldDB" id="A0A1I2RXL5"/>
<dbReference type="EMBL" id="FOPM01000003">
    <property type="protein sequence ID" value="SFG45220.1"/>
    <property type="molecule type" value="Genomic_DNA"/>
</dbReference>
<sequence>MANLVKTSSLVRTAAAALDDTLPESGVSSAWLTMQVNGGRLVGGAGNDQLSTRFATGTLVGGRGDDVYCVASQDVAIVEAAGEGIDTVKSWAKSFTLSPTQSIENLLLQGSGDIAGTGNALDNRIVGNDGRNVLAGGRGNDVLTGGAGADTFVIQAGDGMDVITDFTAKGADADTLRIERYAYASLAELRSRMLQVGADVRISLSDSDAVTLKNVALANLTEANFSFLSLQKPMALVGTATRDTLVGGHGDDTLLGKGGSDVLTGGAGADLFVIAQGDGSHTITDFSANDRLKLSGSAFANFAAVRAAMTTSGGDLRIALGGGEGLTLKGIGLDAVKADQVILDYTLATSGTTTNWISQPKATGLVLGTGGNDQISVSVAGAILKGGLGDDVYNIVPGVTVAEEAGAGIDTVRVWTGEGYALPDNVENLTLMGSGAGWLRGNGLANILQGNGADNTLVGGKGNDILTGGGGADLFVVARGDGSDVITDFSTGAAGRDVVRLDGFGFRSFAEVAARMTQSGADTVLDLGDGATLTLRGTSRASLTAENFALPLDKTGFVQTFGDAFTGFSRAAAGGTWMTQFTYGGTAAYTLTANAEEQLYVDRDFKGLPGSLAAKSLGLDPFSVQDGSLVISARPVTEAARPFVAGYGWTSGLITTQSSFSQTYGHFEITAELPSVKGGWPAFWLLPADNSGTSELDVFEYLGSRTDSLTSSVHAQKSLTEMTWQPVEGLTVGKHTFGATWTPYGIDIFVDGGLVAHHATPDDMSRPMYMLANLAMGGRWGGSPDAGATAQLKIDSVKAYQLDEYTLAGYRLKASAAPTTTVTGTAAAEKLTGTDGADRLDGAGGGDTLAGGLGDDTYLVTQAGTRVVEKLGEGIDTVQSRVSFTLTENVENLTLLGHTAIDATGNANANILIGNDGDNVLTGAGGNDVLTGGAGADTFALRQGDGSDIITDFAAGPGAGDRVTLDGYWFTSYADIVSAMSQHGADVYLALNTSETLVFRDHHVSDFAADDFRLPEAPPTSEAPTRWITGTAASEALTGTPLDEALQGKGGADTLAGRAGDDTYTVAVGTTVVERPGEGVDTAESWLSAYTLTDNVENLTLMLKGATGNGNDLANRITGSSGADRIDGKGGNDWLTGGAGNDSFVFDTALDGTRNVDTITDFMPRADVILLAADTFAGIGPKGALASSAFEAGTAAHDAADRIIHDRATGDLFFDADGIGAGAMVKFAHVTPGLVLSASDFLVI</sequence>
<dbReference type="InterPro" id="IPR050546">
    <property type="entry name" value="Glycosyl_Hydrlase_16"/>
</dbReference>
<dbReference type="InterPro" id="IPR000757">
    <property type="entry name" value="Beta-glucanase-like"/>
</dbReference>
<dbReference type="OrthoDB" id="9809583at2"/>
<proteinExistence type="inferred from homology"/>
<organism evidence="3 4">
    <name type="scientific">Methylobacterium gossipiicola</name>
    <dbReference type="NCBI Taxonomy" id="582675"/>
    <lineage>
        <taxon>Bacteria</taxon>
        <taxon>Pseudomonadati</taxon>
        <taxon>Pseudomonadota</taxon>
        <taxon>Alphaproteobacteria</taxon>
        <taxon>Hyphomicrobiales</taxon>
        <taxon>Methylobacteriaceae</taxon>
        <taxon>Methylobacterium</taxon>
    </lineage>
</organism>
<dbReference type="InterPro" id="IPR011049">
    <property type="entry name" value="Serralysin-like_metalloprot_C"/>
</dbReference>
<accession>A0A1I2RXL5</accession>
<dbReference type="GO" id="GO:0005975">
    <property type="term" value="P:carbohydrate metabolic process"/>
    <property type="evidence" value="ECO:0007669"/>
    <property type="project" value="InterPro"/>
</dbReference>
<evidence type="ECO:0000313" key="3">
    <source>
        <dbReference type="EMBL" id="SFG45220.1"/>
    </source>
</evidence>
<dbReference type="SUPFAM" id="SSF49899">
    <property type="entry name" value="Concanavalin A-like lectins/glucanases"/>
    <property type="match status" value="1"/>
</dbReference>
<evidence type="ECO:0000259" key="2">
    <source>
        <dbReference type="PROSITE" id="PS51762"/>
    </source>
</evidence>
<feature type="domain" description="GH16" evidence="2">
    <location>
        <begin position="543"/>
        <end position="805"/>
    </location>
</feature>
<dbReference type="PANTHER" id="PTHR10963">
    <property type="entry name" value="GLYCOSYL HYDROLASE-RELATED"/>
    <property type="match status" value="1"/>
</dbReference>
<dbReference type="Pfam" id="PF00722">
    <property type="entry name" value="Glyco_hydro_16"/>
    <property type="match status" value="1"/>
</dbReference>
<dbReference type="InterPro" id="IPR001343">
    <property type="entry name" value="Hemolysn_Ca-bd"/>
</dbReference>
<dbReference type="STRING" id="582675.SAMN05192565_103231"/>
<dbReference type="GO" id="GO:0004553">
    <property type="term" value="F:hydrolase activity, hydrolyzing O-glycosyl compounds"/>
    <property type="evidence" value="ECO:0007669"/>
    <property type="project" value="InterPro"/>
</dbReference>
<dbReference type="RefSeq" id="WP_143103675.1">
    <property type="nucleotide sequence ID" value="NZ_FOPM01000003.1"/>
</dbReference>
<dbReference type="Gene3D" id="2.150.10.10">
    <property type="entry name" value="Serralysin-like metalloprotease, C-terminal"/>
    <property type="match status" value="5"/>
</dbReference>
<comment type="similarity">
    <text evidence="1">Belongs to the glycosyl hydrolase 16 family.</text>
</comment>
<reference evidence="4" key="1">
    <citation type="submission" date="2016-10" db="EMBL/GenBank/DDBJ databases">
        <authorList>
            <person name="Varghese N."/>
            <person name="Submissions S."/>
        </authorList>
    </citation>
    <scope>NUCLEOTIDE SEQUENCE [LARGE SCALE GENOMIC DNA]</scope>
    <source>
        <strain evidence="4">Gh-105</strain>
    </source>
</reference>
<dbReference type="PRINTS" id="PR00313">
    <property type="entry name" value="CABNDNGRPT"/>
</dbReference>
<evidence type="ECO:0000313" key="4">
    <source>
        <dbReference type="Proteomes" id="UP000199229"/>
    </source>
</evidence>
<protein>
    <submittedName>
        <fullName evidence="3">Beta-glucanase, GH16 family</fullName>
    </submittedName>
</protein>
<dbReference type="CDD" id="cd08023">
    <property type="entry name" value="GH16_laminarinase_like"/>
    <property type="match status" value="1"/>
</dbReference>
<dbReference type="Gene3D" id="2.60.120.200">
    <property type="match status" value="1"/>
</dbReference>
<dbReference type="PROSITE" id="PS51762">
    <property type="entry name" value="GH16_2"/>
    <property type="match status" value="1"/>
</dbReference>
<dbReference type="SUPFAM" id="SSF51120">
    <property type="entry name" value="beta-Roll"/>
    <property type="match status" value="5"/>
</dbReference>